<dbReference type="InterPro" id="IPR032818">
    <property type="entry name" value="DedA-like"/>
</dbReference>
<feature type="transmembrane region" description="Helical" evidence="7">
    <location>
        <begin position="120"/>
        <end position="141"/>
    </location>
</feature>
<feature type="transmembrane region" description="Helical" evidence="7">
    <location>
        <begin position="505"/>
        <end position="524"/>
    </location>
</feature>
<proteinExistence type="inferred from homology"/>
<accession>A0A5B2ZB76</accession>
<dbReference type="InterPro" id="IPR032816">
    <property type="entry name" value="VTT_dom"/>
</dbReference>
<comment type="subcellular location">
    <subcellularLocation>
        <location evidence="1">Cell membrane</location>
        <topology evidence="1">Multi-pass membrane protein</topology>
    </subcellularLocation>
</comment>
<feature type="transmembrane region" description="Helical" evidence="7">
    <location>
        <begin position="303"/>
        <end position="333"/>
    </location>
</feature>
<dbReference type="PANTHER" id="PTHR30353:SF15">
    <property type="entry name" value="INNER MEMBRANE PROTEIN YABI"/>
    <property type="match status" value="1"/>
</dbReference>
<evidence type="ECO:0000259" key="10">
    <source>
        <dbReference type="Pfam" id="PF14067"/>
    </source>
</evidence>
<evidence type="ECO:0000256" key="1">
    <source>
        <dbReference type="ARBA" id="ARBA00004651"/>
    </source>
</evidence>
<keyword evidence="6 7" id="KW-0472">Membrane</keyword>
<organism evidence="11 12">
    <name type="scientific">Arenimonas fontis</name>
    <dbReference type="NCBI Taxonomy" id="2608255"/>
    <lineage>
        <taxon>Bacteria</taxon>
        <taxon>Pseudomonadati</taxon>
        <taxon>Pseudomonadota</taxon>
        <taxon>Gammaproteobacteria</taxon>
        <taxon>Lysobacterales</taxon>
        <taxon>Lysobacteraceae</taxon>
        <taxon>Arenimonas</taxon>
    </lineage>
</organism>
<feature type="transmembrane region" description="Helical" evidence="7">
    <location>
        <begin position="203"/>
        <end position="224"/>
    </location>
</feature>
<dbReference type="Proteomes" id="UP000322165">
    <property type="component" value="Unassembled WGS sequence"/>
</dbReference>
<name>A0A5B2ZB76_9GAMM</name>
<comment type="similarity">
    <text evidence="2">Belongs to the DedA family.</text>
</comment>
<feature type="transmembrane region" description="Helical" evidence="7">
    <location>
        <begin position="454"/>
        <end position="473"/>
    </location>
</feature>
<evidence type="ECO:0000259" key="9">
    <source>
        <dbReference type="Pfam" id="PF09335"/>
    </source>
</evidence>
<gene>
    <name evidence="11" type="ORF">F0415_09975</name>
</gene>
<dbReference type="InterPro" id="IPR025902">
    <property type="entry name" value="LssY-like-C_dom"/>
</dbReference>
<keyword evidence="3" id="KW-1003">Cell membrane</keyword>
<feature type="domain" description="VTT" evidence="9">
    <location>
        <begin position="99"/>
        <end position="222"/>
    </location>
</feature>
<dbReference type="AlphaFoldDB" id="A0A5B2ZB76"/>
<evidence type="ECO:0000259" key="8">
    <source>
        <dbReference type="Pfam" id="PF01569"/>
    </source>
</evidence>
<dbReference type="EMBL" id="VUOD01000007">
    <property type="protein sequence ID" value="KAA2284382.1"/>
    <property type="molecule type" value="Genomic_DNA"/>
</dbReference>
<evidence type="ECO:0000313" key="11">
    <source>
        <dbReference type="EMBL" id="KAA2284382.1"/>
    </source>
</evidence>
<dbReference type="Pfam" id="PF01569">
    <property type="entry name" value="PAP2"/>
    <property type="match status" value="1"/>
</dbReference>
<feature type="transmembrane region" description="Helical" evidence="7">
    <location>
        <begin position="479"/>
        <end position="498"/>
    </location>
</feature>
<keyword evidence="5 7" id="KW-1133">Transmembrane helix</keyword>
<dbReference type="PANTHER" id="PTHR30353">
    <property type="entry name" value="INNER MEMBRANE PROTEIN DEDA-RELATED"/>
    <property type="match status" value="1"/>
</dbReference>
<evidence type="ECO:0000256" key="5">
    <source>
        <dbReference type="ARBA" id="ARBA00022989"/>
    </source>
</evidence>
<dbReference type="CDD" id="cd03392">
    <property type="entry name" value="PAP2_like_2"/>
    <property type="match status" value="1"/>
</dbReference>
<dbReference type="Pfam" id="PF09335">
    <property type="entry name" value="VTT_dom"/>
    <property type="match status" value="1"/>
</dbReference>
<evidence type="ECO:0000256" key="2">
    <source>
        <dbReference type="ARBA" id="ARBA00010792"/>
    </source>
</evidence>
<dbReference type="InterPro" id="IPR000326">
    <property type="entry name" value="PAP2/HPO"/>
</dbReference>
<keyword evidence="12" id="KW-1185">Reference proteome</keyword>
<evidence type="ECO:0000313" key="12">
    <source>
        <dbReference type="Proteomes" id="UP000322165"/>
    </source>
</evidence>
<protein>
    <submittedName>
        <fullName evidence="11">Phosphatase PAP2 family protein</fullName>
    </submittedName>
</protein>
<reference evidence="11 12" key="2">
    <citation type="submission" date="2019-09" db="EMBL/GenBank/DDBJ databases">
        <authorList>
            <person name="Mazur A."/>
        </authorList>
    </citation>
    <scope>NUCLEOTIDE SEQUENCE [LARGE SCALE GENOMIC DNA]</scope>
    <source>
        <strain evidence="11 12">3729k</strain>
    </source>
</reference>
<feature type="transmembrane region" description="Helical" evidence="7">
    <location>
        <begin position="385"/>
        <end position="406"/>
    </location>
</feature>
<feature type="transmembrane region" description="Helical" evidence="7">
    <location>
        <begin position="81"/>
        <end position="108"/>
    </location>
</feature>
<evidence type="ECO:0000256" key="3">
    <source>
        <dbReference type="ARBA" id="ARBA00022475"/>
    </source>
</evidence>
<sequence length="725" mass="79105">MATLAPSRAARRAIARPMPREAPVISRVLPPRFAMTVSFAEPPRILPRSGGLPAYNPGPMDSARLDALVSWIGQHPIAAGLVIFLIAFGDALVIVGVAIPAVPLLFAVGTLVGLGHVEGAYALACASLGAFAGDGVSYWVGRRYGHQLRQRWPFTRHPEWLERGELTFRRHGMKSIVMARYIGAIRPFVPAIAGMLGMRLRQYVPASLVAAALWSATFLAPGWLFGASLELVSAVAGPLAIVLTVVLMLVAGIWALVVYAWRWLGGHATGLLERALAWSHRHPVLGRYTEALIDPTRPESASLLVLGLVIVFAGWAFFTVLGSVGGGSAPSALDLMVHHAMFGLRNPLADTPMAFLATLGDAVVLAPAVLLVFAWLWWRKRYAAAWHWLAAPAFALVLTTVLGYSLDMPKPPAATAVAGFGFPSVTVTLATVVYGFFAVLIARELPGRQRVWPYVVAALVVGLLAFSRLYLGAHWLSDVLAGVCLGLLWIAALGIAYRRRVDRSFWVRPLATVFFVSVAVAAGWHGSRTAEATRERFDPPLAHLPLDADSWWTQDWRHALPARRNDMHGGNAWPLNLQIAGPLDGIRARLLLAGWEELETGGWHGLLQTLDKDIGPDRLAVLPATHQGRAEALVMVRRTGRAGELRVLRLWEAPWHLQPGDQPLWMGTVHTLRFTRRLDFFSYWQAQADGDVLLEGLRADLHGMESGLEEREPGIRVLRLRPPGA</sequence>
<feature type="domain" description="LssY-like C-terminal" evidence="10">
    <location>
        <begin position="559"/>
        <end position="670"/>
    </location>
</feature>
<feature type="transmembrane region" description="Helical" evidence="7">
    <location>
        <begin position="236"/>
        <end position="261"/>
    </location>
</feature>
<feature type="transmembrane region" description="Helical" evidence="7">
    <location>
        <begin position="418"/>
        <end position="442"/>
    </location>
</feature>
<keyword evidence="4 7" id="KW-0812">Transmembrane</keyword>
<dbReference type="Gene3D" id="1.20.144.10">
    <property type="entry name" value="Phosphatidic acid phosphatase type 2/haloperoxidase"/>
    <property type="match status" value="1"/>
</dbReference>
<dbReference type="SUPFAM" id="SSF48317">
    <property type="entry name" value="Acid phosphatase/Vanadium-dependent haloperoxidase"/>
    <property type="match status" value="1"/>
</dbReference>
<dbReference type="GO" id="GO:0005886">
    <property type="term" value="C:plasma membrane"/>
    <property type="evidence" value="ECO:0007669"/>
    <property type="project" value="UniProtKB-SubCell"/>
</dbReference>
<feature type="domain" description="Phosphatidic acid phosphatase type 2/haloperoxidase" evidence="8">
    <location>
        <begin position="420"/>
        <end position="494"/>
    </location>
</feature>
<dbReference type="InterPro" id="IPR036938">
    <property type="entry name" value="PAP2/HPO_sf"/>
</dbReference>
<feature type="transmembrane region" description="Helical" evidence="7">
    <location>
        <begin position="353"/>
        <end position="378"/>
    </location>
</feature>
<evidence type="ECO:0000256" key="6">
    <source>
        <dbReference type="ARBA" id="ARBA00023136"/>
    </source>
</evidence>
<comment type="caution">
    <text evidence="11">The sequence shown here is derived from an EMBL/GenBank/DDBJ whole genome shotgun (WGS) entry which is preliminary data.</text>
</comment>
<evidence type="ECO:0000256" key="4">
    <source>
        <dbReference type="ARBA" id="ARBA00022692"/>
    </source>
</evidence>
<reference evidence="11 12" key="1">
    <citation type="submission" date="2019-09" db="EMBL/GenBank/DDBJ databases">
        <title>Arenimonas chukotkensis sp. nov., a bacterium isolated from Chukotka hot spring, Arctic region, Russia.</title>
        <authorList>
            <person name="Zayulina K.S."/>
            <person name="Prokofeva M.I."/>
            <person name="Elcheninov A.G."/>
            <person name="Novikov A."/>
            <person name="Kochetkova T.V."/>
            <person name="Kublanov I.V."/>
        </authorList>
    </citation>
    <scope>NUCLEOTIDE SEQUENCE [LARGE SCALE GENOMIC DNA]</scope>
    <source>
        <strain evidence="11 12">3729k</strain>
    </source>
</reference>
<evidence type="ECO:0000256" key="7">
    <source>
        <dbReference type="SAM" id="Phobius"/>
    </source>
</evidence>
<dbReference type="Pfam" id="PF14067">
    <property type="entry name" value="LssY_C"/>
    <property type="match status" value="1"/>
</dbReference>